<evidence type="ECO:0000313" key="2">
    <source>
        <dbReference type="EnsemblMetazoa" id="CapteP162847"/>
    </source>
</evidence>
<accession>R7VHU4</accession>
<dbReference type="HOGENOM" id="CLU_098763_0_0_1"/>
<dbReference type="EMBL" id="KB291938">
    <property type="protein sequence ID" value="ELU18423.1"/>
    <property type="molecule type" value="Genomic_DNA"/>
</dbReference>
<name>R7VHU4_CAPTE</name>
<sequence length="196" mass="22353">MMMEVEKKSRVAFQSTLDRQVFPTHVPHTRFGNNMTAIRGAPNRGPGCYENEDATNFWHEVDSKITSNKGYSLGARTASKIKKDWSFLTPAPCTYQTGCTEPQTFTPCAKPFHAAADRFPEYRRNFDEITPGPGTYGHELKMNRKVQWQGSFGSAPLNLPDIKQHSTIESNTEKLLSTKDEKKQHRVLAYLKLYYD</sequence>
<evidence type="ECO:0000313" key="1">
    <source>
        <dbReference type="EMBL" id="ELU18423.1"/>
    </source>
</evidence>
<keyword evidence="3" id="KW-1185">Reference proteome</keyword>
<dbReference type="GO" id="GO:0008092">
    <property type="term" value="F:cytoskeletal protein binding"/>
    <property type="evidence" value="ECO:0007669"/>
    <property type="project" value="TreeGrafter"/>
</dbReference>
<reference evidence="2" key="3">
    <citation type="submission" date="2015-06" db="UniProtKB">
        <authorList>
            <consortium name="EnsemblMetazoa"/>
        </authorList>
    </citation>
    <scope>IDENTIFICATION</scope>
</reference>
<organism evidence="1">
    <name type="scientific">Capitella teleta</name>
    <name type="common">Polychaete worm</name>
    <dbReference type="NCBI Taxonomy" id="283909"/>
    <lineage>
        <taxon>Eukaryota</taxon>
        <taxon>Metazoa</taxon>
        <taxon>Spiralia</taxon>
        <taxon>Lophotrochozoa</taxon>
        <taxon>Annelida</taxon>
        <taxon>Polychaeta</taxon>
        <taxon>Sedentaria</taxon>
        <taxon>Scolecida</taxon>
        <taxon>Capitellidae</taxon>
        <taxon>Capitella</taxon>
    </lineage>
</organism>
<dbReference type="PANTHER" id="PTHR31508">
    <property type="entry name" value="PROTEIN PITCHFORK"/>
    <property type="match status" value="1"/>
</dbReference>
<dbReference type="Proteomes" id="UP000014760">
    <property type="component" value="Unassembled WGS sequence"/>
</dbReference>
<dbReference type="OMA" id="HRHVTWP"/>
<dbReference type="Pfam" id="PF07004">
    <property type="entry name" value="SHIPPO-rpt"/>
    <property type="match status" value="2"/>
</dbReference>
<evidence type="ECO:0000313" key="3">
    <source>
        <dbReference type="Proteomes" id="UP000014760"/>
    </source>
</evidence>
<dbReference type="GO" id="GO:0031344">
    <property type="term" value="P:regulation of cell projection organization"/>
    <property type="evidence" value="ECO:0007669"/>
    <property type="project" value="TreeGrafter"/>
</dbReference>
<dbReference type="OrthoDB" id="8189408at2759"/>
<proteinExistence type="predicted"/>
<dbReference type="InterPro" id="IPR033602">
    <property type="entry name" value="CIMAP3"/>
</dbReference>
<gene>
    <name evidence="1" type="ORF">CAPTEDRAFT_162847</name>
</gene>
<evidence type="ECO:0008006" key="4">
    <source>
        <dbReference type="Google" id="ProtNLM"/>
    </source>
</evidence>
<dbReference type="InterPro" id="IPR010736">
    <property type="entry name" value="SHIPPO-rpt"/>
</dbReference>
<dbReference type="AlphaFoldDB" id="R7VHU4"/>
<reference evidence="1 3" key="2">
    <citation type="journal article" date="2013" name="Nature">
        <title>Insights into bilaterian evolution from three spiralian genomes.</title>
        <authorList>
            <person name="Simakov O."/>
            <person name="Marletaz F."/>
            <person name="Cho S.J."/>
            <person name="Edsinger-Gonzales E."/>
            <person name="Havlak P."/>
            <person name="Hellsten U."/>
            <person name="Kuo D.H."/>
            <person name="Larsson T."/>
            <person name="Lv J."/>
            <person name="Arendt D."/>
            <person name="Savage R."/>
            <person name="Osoegawa K."/>
            <person name="de Jong P."/>
            <person name="Grimwood J."/>
            <person name="Chapman J.A."/>
            <person name="Shapiro H."/>
            <person name="Aerts A."/>
            <person name="Otillar R.P."/>
            <person name="Terry A.Y."/>
            <person name="Boore J.L."/>
            <person name="Grigoriev I.V."/>
            <person name="Lindberg D.R."/>
            <person name="Seaver E.C."/>
            <person name="Weisblat D.A."/>
            <person name="Putnam N.H."/>
            <person name="Rokhsar D.S."/>
        </authorList>
    </citation>
    <scope>NUCLEOTIDE SEQUENCE</scope>
    <source>
        <strain evidence="1 3">I ESC-2004</strain>
    </source>
</reference>
<dbReference type="EMBL" id="AMQN01016313">
    <property type="status" value="NOT_ANNOTATED_CDS"/>
    <property type="molecule type" value="Genomic_DNA"/>
</dbReference>
<dbReference type="EnsemblMetazoa" id="CapteT162847">
    <property type="protein sequence ID" value="CapteP162847"/>
    <property type="gene ID" value="CapteG162847"/>
</dbReference>
<dbReference type="PANTHER" id="PTHR31508:SF2">
    <property type="entry name" value="PROTEIN PITCHFORK"/>
    <property type="match status" value="1"/>
</dbReference>
<protein>
    <recommendedName>
        <fullName evidence="4">Protein pitchfork</fullName>
    </recommendedName>
</protein>
<reference evidence="3" key="1">
    <citation type="submission" date="2012-12" db="EMBL/GenBank/DDBJ databases">
        <authorList>
            <person name="Hellsten U."/>
            <person name="Grimwood J."/>
            <person name="Chapman J.A."/>
            <person name="Shapiro H."/>
            <person name="Aerts A."/>
            <person name="Otillar R.P."/>
            <person name="Terry A.Y."/>
            <person name="Boore J.L."/>
            <person name="Simakov O."/>
            <person name="Marletaz F."/>
            <person name="Cho S.-J."/>
            <person name="Edsinger-Gonzales E."/>
            <person name="Havlak P."/>
            <person name="Kuo D.-H."/>
            <person name="Larsson T."/>
            <person name="Lv J."/>
            <person name="Arendt D."/>
            <person name="Savage R."/>
            <person name="Osoegawa K."/>
            <person name="de Jong P."/>
            <person name="Lindberg D.R."/>
            <person name="Seaver E.C."/>
            <person name="Weisblat D.A."/>
            <person name="Putnam N.H."/>
            <person name="Grigoriev I.V."/>
            <person name="Rokhsar D.S."/>
        </authorList>
    </citation>
    <scope>NUCLEOTIDE SEQUENCE</scope>
    <source>
        <strain evidence="3">I ESC-2004</strain>
    </source>
</reference>